<dbReference type="EMBL" id="MK388689">
    <property type="protein sequence ID" value="QAX92286.1"/>
    <property type="molecule type" value="Genomic_DNA"/>
</dbReference>
<reference evidence="1 2" key="1">
    <citation type="submission" date="2019-01" db="EMBL/GenBank/DDBJ databases">
        <title>Complete genome sequence of Pantoea phage vB_PagM_LIET2.</title>
        <authorList>
            <person name="Truncaite L."/>
            <person name="Simoliuniene M."/>
            <person name="Kazlauskas D."/>
            <person name="Meskys R."/>
            <person name="Simoliunas E."/>
        </authorList>
    </citation>
    <scope>NUCLEOTIDE SEQUENCE [LARGE SCALE GENOMIC DNA]</scope>
</reference>
<accession>A0A411AW21</accession>
<name>A0A411AW21_9CAUD</name>
<dbReference type="Proteomes" id="UP000289486">
    <property type="component" value="Segment"/>
</dbReference>
<proteinExistence type="predicted"/>
<evidence type="ECO:0000313" key="2">
    <source>
        <dbReference type="Proteomes" id="UP000289486"/>
    </source>
</evidence>
<protein>
    <submittedName>
        <fullName evidence="1">Uncharacterized protein</fullName>
    </submittedName>
</protein>
<evidence type="ECO:0000313" key="1">
    <source>
        <dbReference type="EMBL" id="QAX92286.1"/>
    </source>
</evidence>
<gene>
    <name evidence="1" type="ORF">LIET2_gp034</name>
</gene>
<keyword evidence="2" id="KW-1185">Reference proteome</keyword>
<sequence length="253" mass="28420">MNLERIQNAIKARHAELSEAYSKRREALLAAVTDNGKQQAPNYSSSGWHAPHDGWTHLDTGEVYGKGQWVPLPKDDWNYSEPTEPYPHRKYRMLVPVSQRVEFTDIMRNWADLGFGKEFDRGGAPYVYAYLTGYDPIIKVVEAITAAEEQEAREAEKAMKGTAPQGKTVVEGVVKFLKQAVNDYGISIKMLVVMDNGSTAWGTRPQSLACVEELPGKRIRFSGSFEHAAGDTTHAYFTRPTRAEVIIEEEQPK</sequence>
<organism evidence="1 2">
    <name type="scientific">Pantoea phage vB_PagM_LIET2</name>
    <dbReference type="NCBI Taxonomy" id="2508071"/>
    <lineage>
        <taxon>Viruses</taxon>
        <taxon>Duplodnaviria</taxon>
        <taxon>Heunggongvirae</taxon>
        <taxon>Uroviricota</taxon>
        <taxon>Caudoviricetes</taxon>
        <taxon>Lietduovirus</taxon>
        <taxon>Lietduovirus LIET2</taxon>
    </lineage>
</organism>